<dbReference type="Pfam" id="PF00327">
    <property type="entry name" value="Ribosomal_L30"/>
    <property type="match status" value="1"/>
</dbReference>
<dbReference type="NCBIfam" id="TIGR01310">
    <property type="entry name" value="uL30_euk"/>
    <property type="match status" value="1"/>
</dbReference>
<evidence type="ECO:0000259" key="8">
    <source>
        <dbReference type="Pfam" id="PF08079"/>
    </source>
</evidence>
<keyword evidence="9" id="KW-1185">Reference proteome</keyword>
<dbReference type="InterPro" id="IPR016082">
    <property type="entry name" value="Ribosomal_uL30_ferredoxin-like"/>
</dbReference>
<dbReference type="SUPFAM" id="SSF55129">
    <property type="entry name" value="Ribosomal protein L30p/L7e"/>
    <property type="match status" value="1"/>
</dbReference>
<dbReference type="PANTHER" id="PTHR11524:SF16">
    <property type="entry name" value="LARGE RIBOSOMAL SUBUNIT PROTEIN UL30"/>
    <property type="match status" value="1"/>
</dbReference>
<dbReference type="InterPro" id="IPR036919">
    <property type="entry name" value="Ribo_uL30_ferredoxin-like_sf"/>
</dbReference>
<dbReference type="InterPro" id="IPR005998">
    <property type="entry name" value="Ribosomal_uL30_euk"/>
</dbReference>
<organism evidence="9 10">
    <name type="scientific">Acanthaster planci</name>
    <name type="common">Crown-of-thorns starfish</name>
    <dbReference type="NCBI Taxonomy" id="133434"/>
    <lineage>
        <taxon>Eukaryota</taxon>
        <taxon>Metazoa</taxon>
        <taxon>Echinodermata</taxon>
        <taxon>Eleutherozoa</taxon>
        <taxon>Asterozoa</taxon>
        <taxon>Asteroidea</taxon>
        <taxon>Valvatacea</taxon>
        <taxon>Valvatida</taxon>
        <taxon>Acanthasteridae</taxon>
        <taxon>Acanthaster</taxon>
    </lineage>
</organism>
<dbReference type="FunFam" id="3.30.1390.20:FF:000002">
    <property type="entry name" value="60S ribosomal protein L7"/>
    <property type="match status" value="1"/>
</dbReference>
<dbReference type="AlphaFoldDB" id="A0A8B7ZE52"/>
<evidence type="ECO:0000256" key="3">
    <source>
        <dbReference type="ARBA" id="ARBA00023274"/>
    </source>
</evidence>
<dbReference type="GO" id="GO:0003735">
    <property type="term" value="F:structural constituent of ribosome"/>
    <property type="evidence" value="ECO:0007669"/>
    <property type="project" value="TreeGrafter"/>
</dbReference>
<evidence type="ECO:0000256" key="2">
    <source>
        <dbReference type="ARBA" id="ARBA00022980"/>
    </source>
</evidence>
<feature type="domain" description="Large ribosomal subunit protein uL30 N-terminal eukaryotes" evidence="8">
    <location>
        <begin position="13"/>
        <end position="83"/>
    </location>
</feature>
<evidence type="ECO:0000313" key="9">
    <source>
        <dbReference type="Proteomes" id="UP000694845"/>
    </source>
</evidence>
<dbReference type="CDD" id="cd01657">
    <property type="entry name" value="Ribosomal_L7_archeal_euk"/>
    <property type="match status" value="1"/>
</dbReference>
<reference evidence="10" key="1">
    <citation type="submission" date="2025-08" db="UniProtKB">
        <authorList>
            <consortium name="RefSeq"/>
        </authorList>
    </citation>
    <scope>IDENTIFICATION</scope>
</reference>
<dbReference type="GO" id="GO:0000463">
    <property type="term" value="P:maturation of LSU-rRNA from tricistronic rRNA transcript (SSU-rRNA, 5.8S rRNA, LSU-rRNA)"/>
    <property type="evidence" value="ECO:0007669"/>
    <property type="project" value="TreeGrafter"/>
</dbReference>
<keyword evidence="2" id="KW-0689">Ribosomal protein</keyword>
<dbReference type="OrthoDB" id="28644at2759"/>
<dbReference type="OMA" id="IVEPWIA"/>
<accession>A0A8B7ZE52</accession>
<dbReference type="GeneID" id="110985063"/>
<comment type="similarity">
    <text evidence="1">Belongs to the universal ribosomal protein uL30 family.</text>
</comment>
<evidence type="ECO:0000313" key="10">
    <source>
        <dbReference type="RefSeq" id="XP_022101481.1"/>
    </source>
</evidence>
<evidence type="ECO:0000256" key="5">
    <source>
        <dbReference type="ARBA" id="ARBA00041271"/>
    </source>
</evidence>
<evidence type="ECO:0000256" key="1">
    <source>
        <dbReference type="ARBA" id="ARBA00007594"/>
    </source>
</evidence>
<dbReference type="GO" id="GO:0003723">
    <property type="term" value="F:RNA binding"/>
    <property type="evidence" value="ECO:0007669"/>
    <property type="project" value="InterPro"/>
</dbReference>
<dbReference type="GO" id="GO:0022625">
    <property type="term" value="C:cytosolic large ribosomal subunit"/>
    <property type="evidence" value="ECO:0007669"/>
    <property type="project" value="TreeGrafter"/>
</dbReference>
<dbReference type="Gene3D" id="3.30.1390.20">
    <property type="entry name" value="Ribosomal protein L30, ferredoxin-like fold domain"/>
    <property type="match status" value="2"/>
</dbReference>
<dbReference type="InterPro" id="IPR035808">
    <property type="entry name" value="Ribosomal_uL30_euk_arc"/>
</dbReference>
<dbReference type="PANTHER" id="PTHR11524">
    <property type="entry name" value="60S RIBOSOMAL PROTEIN L7"/>
    <property type="match status" value="1"/>
</dbReference>
<gene>
    <name evidence="10" type="primary">LOC110985063</name>
</gene>
<sequence>MADDVPAKLPTQPETLLKKRRKAQTEKARRAQVRLLKKKRNAVKRKTIFKRAEQYIQEYKRKERDVIRLKRVARKHNNFYVPDEPKLGFIIRIRGINGVSPRVRKILQLLRLRQIHNGSFIRLNKATLQMLRLVEPYIAWGYPNLKSVRELVYKRGYGKVQMRRVPITSNEIIEKSLGKYGIICMEDLIHEIFTVGPNFKKANNFLWPFKLSSPRGGYRKKGNHFVEGGDYGNREDKINEFIRKMN</sequence>
<proteinExistence type="inferred from homology"/>
<dbReference type="RefSeq" id="XP_022101481.1">
    <property type="nucleotide sequence ID" value="XM_022245789.1"/>
</dbReference>
<keyword evidence="3" id="KW-0687">Ribonucleoprotein</keyword>
<name>A0A8B7ZE52_ACAPL</name>
<evidence type="ECO:0000256" key="6">
    <source>
        <dbReference type="SAM" id="MobiDB-lite"/>
    </source>
</evidence>
<dbReference type="CTD" id="6129"/>
<dbReference type="InterPro" id="IPR012988">
    <property type="entry name" value="Ribosomal_uL30_N_euk"/>
</dbReference>
<dbReference type="KEGG" id="aplc:110985063"/>
<protein>
    <recommendedName>
        <fullName evidence="4">Large ribosomal subunit protein uL30</fullName>
    </recommendedName>
    <alternativeName>
        <fullName evidence="5">60S ribosomal protein L7</fullName>
    </alternativeName>
</protein>
<dbReference type="Proteomes" id="UP000694845">
    <property type="component" value="Unplaced"/>
</dbReference>
<dbReference type="FunFam" id="3.30.1390.20:FF:000003">
    <property type="entry name" value="60S ribosomal protein L7"/>
    <property type="match status" value="1"/>
</dbReference>
<evidence type="ECO:0000259" key="7">
    <source>
        <dbReference type="Pfam" id="PF00327"/>
    </source>
</evidence>
<dbReference type="InterPro" id="IPR039699">
    <property type="entry name" value="Ribosomal_uL30"/>
</dbReference>
<dbReference type="Pfam" id="PF08079">
    <property type="entry name" value="Ribosomal_L30_N"/>
    <property type="match status" value="1"/>
</dbReference>
<evidence type="ECO:0000256" key="4">
    <source>
        <dbReference type="ARBA" id="ARBA00040575"/>
    </source>
</evidence>
<feature type="domain" description="Large ribosomal subunit protein uL30-like ferredoxin-like fold" evidence="7">
    <location>
        <begin position="89"/>
        <end position="138"/>
    </location>
</feature>
<feature type="region of interest" description="Disordered" evidence="6">
    <location>
        <begin position="1"/>
        <end position="30"/>
    </location>
</feature>